<evidence type="ECO:0000313" key="1">
    <source>
        <dbReference type="EMBL" id="GAJ09162.1"/>
    </source>
</evidence>
<accession>X1UZZ3</accession>
<sequence>NEAIDQILGYLTWRDAYGVVLIFSHNKGFSGVLEAVPTAIKELASRRGEIMSADEHHWIARHSLPSDEQQTVEIHYLAFNIYA</sequence>
<comment type="caution">
    <text evidence="1">The sequence shown here is derived from an EMBL/GenBank/DDBJ whole genome shotgun (WGS) entry which is preliminary data.</text>
</comment>
<protein>
    <submittedName>
        <fullName evidence="1">Uncharacterized protein</fullName>
    </submittedName>
</protein>
<reference evidence="1" key="1">
    <citation type="journal article" date="2014" name="Front. Microbiol.">
        <title>High frequency of phylogenetically diverse reductive dehalogenase-homologous genes in deep subseafloor sedimentary metagenomes.</title>
        <authorList>
            <person name="Kawai M."/>
            <person name="Futagami T."/>
            <person name="Toyoda A."/>
            <person name="Takaki Y."/>
            <person name="Nishi S."/>
            <person name="Hori S."/>
            <person name="Arai W."/>
            <person name="Tsubouchi T."/>
            <person name="Morono Y."/>
            <person name="Uchiyama I."/>
            <person name="Ito T."/>
            <person name="Fujiyama A."/>
            <person name="Inagaki F."/>
            <person name="Takami H."/>
        </authorList>
    </citation>
    <scope>NUCLEOTIDE SEQUENCE</scope>
    <source>
        <strain evidence="1">Expedition CK06-06</strain>
    </source>
</reference>
<dbReference type="EMBL" id="BARW01026776">
    <property type="protein sequence ID" value="GAJ09162.1"/>
    <property type="molecule type" value="Genomic_DNA"/>
</dbReference>
<organism evidence="1">
    <name type="scientific">marine sediment metagenome</name>
    <dbReference type="NCBI Taxonomy" id="412755"/>
    <lineage>
        <taxon>unclassified sequences</taxon>
        <taxon>metagenomes</taxon>
        <taxon>ecological metagenomes</taxon>
    </lineage>
</organism>
<feature type="non-terminal residue" evidence="1">
    <location>
        <position position="1"/>
    </location>
</feature>
<dbReference type="AlphaFoldDB" id="X1UZZ3"/>
<gene>
    <name evidence="1" type="ORF">S12H4_43597</name>
</gene>
<name>X1UZZ3_9ZZZZ</name>
<proteinExistence type="predicted"/>